<dbReference type="PANTHER" id="PTHR34846">
    <property type="entry name" value="4-CARBOXYMUCONOLACTONE DECARBOXYLASE FAMILY PROTEIN (AFU_ORTHOLOGUE AFUA_6G11590)"/>
    <property type="match status" value="1"/>
</dbReference>
<protein>
    <submittedName>
        <fullName evidence="3">Alkylhydroperoxidase</fullName>
    </submittedName>
    <submittedName>
        <fullName evidence="2">Carboxymuconolactone decarboxylase family protein</fullName>
    </submittedName>
</protein>
<evidence type="ECO:0000313" key="2">
    <source>
        <dbReference type="EMBL" id="MUG65862.1"/>
    </source>
</evidence>
<keyword evidence="3" id="KW-0560">Oxidoreductase</keyword>
<dbReference type="Gene3D" id="1.20.1290.10">
    <property type="entry name" value="AhpD-like"/>
    <property type="match status" value="1"/>
</dbReference>
<dbReference type="InterPro" id="IPR029032">
    <property type="entry name" value="AhpD-like"/>
</dbReference>
<dbReference type="Pfam" id="PF02627">
    <property type="entry name" value="CMD"/>
    <property type="match status" value="1"/>
</dbReference>
<dbReference type="Proteomes" id="UP000435177">
    <property type="component" value="Unassembled WGS sequence"/>
</dbReference>
<feature type="domain" description="Carboxymuconolactone decarboxylase-like" evidence="1">
    <location>
        <begin position="13"/>
        <end position="98"/>
    </location>
</feature>
<dbReference type="EMBL" id="WOAA01000004">
    <property type="protein sequence ID" value="MUG65862.1"/>
    <property type="molecule type" value="Genomic_DNA"/>
</dbReference>
<dbReference type="RefSeq" id="WP_095263717.1">
    <property type="nucleotide sequence ID" value="NZ_NPBY01000012.1"/>
</dbReference>
<evidence type="ECO:0000313" key="4">
    <source>
        <dbReference type="Proteomes" id="UP000215596"/>
    </source>
</evidence>
<accession>A0A268F1Y8</accession>
<organism evidence="3 4">
    <name type="scientific">Paenibacillus campinasensis</name>
    <dbReference type="NCBI Taxonomy" id="66347"/>
    <lineage>
        <taxon>Bacteria</taxon>
        <taxon>Bacillati</taxon>
        <taxon>Bacillota</taxon>
        <taxon>Bacilli</taxon>
        <taxon>Bacillales</taxon>
        <taxon>Paenibacillaceae</taxon>
        <taxon>Paenibacillus</taxon>
    </lineage>
</organism>
<dbReference type="AlphaFoldDB" id="A0A268F1Y8"/>
<keyword evidence="3" id="KW-0575">Peroxidase</keyword>
<keyword evidence="5" id="KW-1185">Reference proteome</keyword>
<proteinExistence type="predicted"/>
<gene>
    <name evidence="3" type="ORF">CHH67_04115</name>
    <name evidence="2" type="ORF">GNP94_07550</name>
</gene>
<reference evidence="2 5" key="2">
    <citation type="submission" date="2019-11" db="EMBL/GenBank/DDBJ databases">
        <title>Draft genome sequences of five Paenibacillus species of dairy origin.</title>
        <authorList>
            <person name="Olajide A.M."/>
            <person name="Chen S."/>
            <person name="Lapointe G."/>
        </authorList>
    </citation>
    <scope>NUCLEOTIDE SEQUENCE [LARGE SCALE GENOMIC DNA]</scope>
    <source>
        <strain evidence="2 5">3CS1</strain>
    </source>
</reference>
<name>A0A268F1Y8_9BACL</name>
<dbReference type="InterPro" id="IPR003779">
    <property type="entry name" value="CMD-like"/>
</dbReference>
<evidence type="ECO:0000259" key="1">
    <source>
        <dbReference type="Pfam" id="PF02627"/>
    </source>
</evidence>
<dbReference type="Proteomes" id="UP000215596">
    <property type="component" value="Unassembled WGS sequence"/>
</dbReference>
<dbReference type="InterPro" id="IPR004675">
    <property type="entry name" value="AhpD_core"/>
</dbReference>
<evidence type="ECO:0000313" key="5">
    <source>
        <dbReference type="Proteomes" id="UP000435177"/>
    </source>
</evidence>
<evidence type="ECO:0000313" key="3">
    <source>
        <dbReference type="EMBL" id="PAD79398.1"/>
    </source>
</evidence>
<dbReference type="GO" id="GO:0051920">
    <property type="term" value="F:peroxiredoxin activity"/>
    <property type="evidence" value="ECO:0007669"/>
    <property type="project" value="InterPro"/>
</dbReference>
<dbReference type="PANTHER" id="PTHR34846:SF7">
    <property type="entry name" value="BLL7811 PROTEIN"/>
    <property type="match status" value="1"/>
</dbReference>
<comment type="caution">
    <text evidence="3">The sequence shown here is derived from an EMBL/GenBank/DDBJ whole genome shotgun (WGS) entry which is preliminary data.</text>
</comment>
<dbReference type="NCBIfam" id="TIGR00778">
    <property type="entry name" value="ahpD_dom"/>
    <property type="match status" value="1"/>
</dbReference>
<dbReference type="SUPFAM" id="SSF69118">
    <property type="entry name" value="AhpD-like"/>
    <property type="match status" value="1"/>
</dbReference>
<reference evidence="3 4" key="1">
    <citation type="submission" date="2017-07" db="EMBL/GenBank/DDBJ databases">
        <title>Isolation and whole genome analysis of endospore-forming bacteria from heroin.</title>
        <authorList>
            <person name="Kalinowski J."/>
            <person name="Ahrens B."/>
            <person name="Al-Dilaimi A."/>
            <person name="Winkler A."/>
            <person name="Wibberg D."/>
            <person name="Schleenbecker U."/>
            <person name="Ruckert C."/>
            <person name="Wolfel R."/>
            <person name="Grass G."/>
        </authorList>
    </citation>
    <scope>NUCLEOTIDE SEQUENCE [LARGE SCALE GENOMIC DNA]</scope>
    <source>
        <strain evidence="3 4">7537-G1</strain>
    </source>
</reference>
<dbReference type="OrthoDB" id="9801997at2"/>
<dbReference type="EMBL" id="NPBY01000012">
    <property type="protein sequence ID" value="PAD79398.1"/>
    <property type="molecule type" value="Genomic_DNA"/>
</dbReference>
<sequence length="161" mass="17024">MSSRMDNPAAIVPDMGQALQMLGNALFSSAAQTGVPKGLLFLCYLRASQINGDSVCVQLHARNALSAGETTERVLAAAAWRDTQLFNEAERAALALCEAITRIEDRAHPVPDDIYDEAAAHFGQQALATLIAGLATVNLYNRLNVATGQLAVSADTSKPGQ</sequence>